<sequence length="316" mass="32562">MTQATTSLVVRGLSKRYELGSAVENVGFSVFAGSTAALVGPAGSGKTTILRILLGLLEPSSGSAEITASPVGGMLAPRGLHPGRAARDHLLVYAAAAGVPDARVDAVLEAVGMKEAARVKAGALSIGQQTRLALATALLTDPAVLILDEPTEGLDPAERGWLHDFLRRHTRRGGTVLLSSASLASVVAMADQLIVVSEGSVVYQGTPAKLRRNHPDRLVVAASTPVALATMLAARGYTDAVIRPDGRLAVAEASEAEIADAAKAAGVRLDNVTPDPIHPDRVLASLTKPSKTAAPMFPPPAAHAPHPQPTPYGIPR</sequence>
<evidence type="ECO:0000256" key="5">
    <source>
        <dbReference type="SAM" id="MobiDB-lite"/>
    </source>
</evidence>
<dbReference type="OrthoDB" id="4529050at2"/>
<evidence type="ECO:0000256" key="3">
    <source>
        <dbReference type="ARBA" id="ARBA00022741"/>
    </source>
</evidence>
<dbReference type="InterPro" id="IPR027417">
    <property type="entry name" value="P-loop_NTPase"/>
</dbReference>
<dbReference type="RefSeq" id="WP_097244876.1">
    <property type="nucleotide sequence ID" value="NZ_OBEG01000002.1"/>
</dbReference>
<evidence type="ECO:0000259" key="6">
    <source>
        <dbReference type="PROSITE" id="PS50893"/>
    </source>
</evidence>
<evidence type="ECO:0000256" key="4">
    <source>
        <dbReference type="ARBA" id="ARBA00022840"/>
    </source>
</evidence>
<accession>A0A285L6W0</accession>
<dbReference type="EMBL" id="OBEG01000002">
    <property type="protein sequence ID" value="SNY80689.1"/>
    <property type="molecule type" value="Genomic_DNA"/>
</dbReference>
<protein>
    <submittedName>
        <fullName evidence="7">ABC-2 type transport system ATP-binding protein</fullName>
    </submittedName>
</protein>
<dbReference type="GO" id="GO:0005524">
    <property type="term" value="F:ATP binding"/>
    <property type="evidence" value="ECO:0007669"/>
    <property type="project" value="UniProtKB-KW"/>
</dbReference>
<evidence type="ECO:0000256" key="1">
    <source>
        <dbReference type="ARBA" id="ARBA00005417"/>
    </source>
</evidence>
<dbReference type="GO" id="GO:0016887">
    <property type="term" value="F:ATP hydrolysis activity"/>
    <property type="evidence" value="ECO:0007669"/>
    <property type="project" value="InterPro"/>
</dbReference>
<keyword evidence="4 7" id="KW-0067">ATP-binding</keyword>
<evidence type="ECO:0000256" key="2">
    <source>
        <dbReference type="ARBA" id="ARBA00022448"/>
    </source>
</evidence>
<organism evidence="7 8">
    <name type="scientific">Nocardia amikacinitolerans</name>
    <dbReference type="NCBI Taxonomy" id="756689"/>
    <lineage>
        <taxon>Bacteria</taxon>
        <taxon>Bacillati</taxon>
        <taxon>Actinomycetota</taxon>
        <taxon>Actinomycetes</taxon>
        <taxon>Mycobacteriales</taxon>
        <taxon>Nocardiaceae</taxon>
        <taxon>Nocardia</taxon>
    </lineage>
</organism>
<dbReference type="SMART" id="SM00382">
    <property type="entry name" value="AAA"/>
    <property type="match status" value="1"/>
</dbReference>
<dbReference type="Gene3D" id="3.40.50.300">
    <property type="entry name" value="P-loop containing nucleotide triphosphate hydrolases"/>
    <property type="match status" value="1"/>
</dbReference>
<dbReference type="PROSITE" id="PS50893">
    <property type="entry name" value="ABC_TRANSPORTER_2"/>
    <property type="match status" value="1"/>
</dbReference>
<dbReference type="SUPFAM" id="SSF52540">
    <property type="entry name" value="P-loop containing nucleoside triphosphate hydrolases"/>
    <property type="match status" value="1"/>
</dbReference>
<feature type="region of interest" description="Disordered" evidence="5">
    <location>
        <begin position="288"/>
        <end position="316"/>
    </location>
</feature>
<dbReference type="AlphaFoldDB" id="A0A285L6W0"/>
<comment type="similarity">
    <text evidence="1">Belongs to the ABC transporter superfamily.</text>
</comment>
<gene>
    <name evidence="7" type="ORF">SAMN04244553_2261</name>
</gene>
<dbReference type="PANTHER" id="PTHR43335:SF4">
    <property type="entry name" value="ABC TRANSPORTER, ATP-BINDING PROTEIN"/>
    <property type="match status" value="1"/>
</dbReference>
<name>A0A285L6W0_9NOCA</name>
<feature type="compositionally biased region" description="Pro residues" evidence="5">
    <location>
        <begin position="296"/>
        <end position="316"/>
    </location>
</feature>
<proteinExistence type="inferred from homology"/>
<dbReference type="Proteomes" id="UP000219565">
    <property type="component" value="Unassembled WGS sequence"/>
</dbReference>
<evidence type="ECO:0000313" key="8">
    <source>
        <dbReference type="Proteomes" id="UP000219565"/>
    </source>
</evidence>
<feature type="domain" description="ABC transporter" evidence="6">
    <location>
        <begin position="8"/>
        <end position="223"/>
    </location>
</feature>
<keyword evidence="3" id="KW-0547">Nucleotide-binding</keyword>
<evidence type="ECO:0000313" key="7">
    <source>
        <dbReference type="EMBL" id="SNY80689.1"/>
    </source>
</evidence>
<keyword evidence="8" id="KW-1185">Reference proteome</keyword>
<dbReference type="InterPro" id="IPR003439">
    <property type="entry name" value="ABC_transporter-like_ATP-bd"/>
</dbReference>
<dbReference type="InterPro" id="IPR003593">
    <property type="entry name" value="AAA+_ATPase"/>
</dbReference>
<dbReference type="PANTHER" id="PTHR43335">
    <property type="entry name" value="ABC TRANSPORTER, ATP-BINDING PROTEIN"/>
    <property type="match status" value="1"/>
</dbReference>
<reference evidence="7 8" key="1">
    <citation type="submission" date="2017-09" db="EMBL/GenBank/DDBJ databases">
        <authorList>
            <person name="Ehlers B."/>
            <person name="Leendertz F.H."/>
        </authorList>
    </citation>
    <scope>NUCLEOTIDE SEQUENCE [LARGE SCALE GENOMIC DNA]</scope>
    <source>
        <strain evidence="7 8">DSM 45537</strain>
    </source>
</reference>
<dbReference type="STRING" id="1379680.GCA_001612615_04741"/>
<dbReference type="Pfam" id="PF00005">
    <property type="entry name" value="ABC_tran"/>
    <property type="match status" value="1"/>
</dbReference>
<keyword evidence="2" id="KW-0813">Transport</keyword>